<dbReference type="PANTHER" id="PTHR22993">
    <property type="entry name" value="FORMAMIDOPYRIMIDINE-DNA GLYCOSYLASE"/>
    <property type="match status" value="1"/>
</dbReference>
<dbReference type="PANTHER" id="PTHR22993:SF9">
    <property type="entry name" value="FORMAMIDOPYRIMIDINE-DNA GLYCOSYLASE"/>
    <property type="match status" value="1"/>
</dbReference>
<evidence type="ECO:0000256" key="2">
    <source>
        <dbReference type="ARBA" id="ARBA00009409"/>
    </source>
</evidence>
<keyword evidence="4" id="KW-0378">Hydrolase</keyword>
<keyword evidence="5" id="KW-0238">DNA-binding</keyword>
<dbReference type="GO" id="GO:0003906">
    <property type="term" value="F:DNA-(apurinic or apyrimidinic site) endonuclease activity"/>
    <property type="evidence" value="ECO:0007669"/>
    <property type="project" value="InterPro"/>
</dbReference>
<dbReference type="Pfam" id="PF06831">
    <property type="entry name" value="H2TH"/>
    <property type="match status" value="1"/>
</dbReference>
<dbReference type="SUPFAM" id="SSF81624">
    <property type="entry name" value="N-terminal domain of MutM-like DNA repair proteins"/>
    <property type="match status" value="1"/>
</dbReference>
<evidence type="ECO:0000259" key="10">
    <source>
        <dbReference type="PROSITE" id="PS51068"/>
    </source>
</evidence>
<keyword evidence="6" id="KW-0234">DNA repair</keyword>
<dbReference type="PROSITE" id="PS51068">
    <property type="entry name" value="FPG_CAT"/>
    <property type="match status" value="1"/>
</dbReference>
<protein>
    <recommendedName>
        <fullName evidence="10">Formamidopyrimidine-DNA glycosylase catalytic domain-containing protein</fullName>
    </recommendedName>
</protein>
<evidence type="ECO:0000313" key="11">
    <source>
        <dbReference type="EMBL" id="QHT04605.1"/>
    </source>
</evidence>
<dbReference type="InterPro" id="IPR015886">
    <property type="entry name" value="H2TH_FPG"/>
</dbReference>
<keyword evidence="7" id="KW-0456">Lyase</keyword>
<evidence type="ECO:0000256" key="9">
    <source>
        <dbReference type="ARBA" id="ARBA00023295"/>
    </source>
</evidence>
<dbReference type="GO" id="GO:0008534">
    <property type="term" value="F:oxidized purine nucleobase lesion DNA N-glycosylase activity"/>
    <property type="evidence" value="ECO:0007669"/>
    <property type="project" value="UniProtKB-EC"/>
</dbReference>
<organism evidence="11">
    <name type="scientific">viral metagenome</name>
    <dbReference type="NCBI Taxonomy" id="1070528"/>
    <lineage>
        <taxon>unclassified sequences</taxon>
        <taxon>metagenomes</taxon>
        <taxon>organismal metagenomes</taxon>
    </lineage>
</organism>
<comment type="catalytic activity">
    <reaction evidence="1">
        <text>Hydrolysis of DNA containing ring-opened 7-methylguanine residues, releasing 2,6-diamino-4-hydroxy-5-(N-methyl)formamidopyrimidine.</text>
        <dbReference type="EC" id="3.2.2.23"/>
    </reaction>
</comment>
<dbReference type="AlphaFoldDB" id="A0A6C0CM88"/>
<keyword evidence="8" id="KW-0511">Multifunctional enzyme</keyword>
<evidence type="ECO:0000256" key="6">
    <source>
        <dbReference type="ARBA" id="ARBA00023204"/>
    </source>
</evidence>
<evidence type="ECO:0000256" key="8">
    <source>
        <dbReference type="ARBA" id="ARBA00023268"/>
    </source>
</evidence>
<dbReference type="EMBL" id="MN739435">
    <property type="protein sequence ID" value="QHT04605.1"/>
    <property type="molecule type" value="Genomic_DNA"/>
</dbReference>
<evidence type="ECO:0000256" key="7">
    <source>
        <dbReference type="ARBA" id="ARBA00023239"/>
    </source>
</evidence>
<feature type="domain" description="Formamidopyrimidine-DNA glycosylase catalytic" evidence="10">
    <location>
        <begin position="2"/>
        <end position="82"/>
    </location>
</feature>
<proteinExistence type="inferred from homology"/>
<dbReference type="SMART" id="SM00898">
    <property type="entry name" value="Fapy_DNA_glyco"/>
    <property type="match status" value="1"/>
</dbReference>
<reference evidence="11" key="1">
    <citation type="journal article" date="2020" name="Nature">
        <title>Giant virus diversity and host interactions through global metagenomics.</title>
        <authorList>
            <person name="Schulz F."/>
            <person name="Roux S."/>
            <person name="Paez-Espino D."/>
            <person name="Jungbluth S."/>
            <person name="Walsh D.A."/>
            <person name="Denef V.J."/>
            <person name="McMahon K.D."/>
            <person name="Konstantinidis K.T."/>
            <person name="Eloe-Fadrosh E.A."/>
            <person name="Kyrpides N.C."/>
            <person name="Woyke T."/>
        </authorList>
    </citation>
    <scope>NUCLEOTIDE SEQUENCE</scope>
    <source>
        <strain evidence="11">GVMAG-M-3300021343-4</strain>
    </source>
</reference>
<dbReference type="Gene3D" id="3.20.190.10">
    <property type="entry name" value="MutM-like, N-terminal"/>
    <property type="match status" value="1"/>
</dbReference>
<keyword evidence="3" id="KW-0227">DNA damage</keyword>
<evidence type="ECO:0000256" key="1">
    <source>
        <dbReference type="ARBA" id="ARBA00001668"/>
    </source>
</evidence>
<dbReference type="SUPFAM" id="SSF46946">
    <property type="entry name" value="S13-like H2TH domain"/>
    <property type="match status" value="1"/>
</dbReference>
<keyword evidence="9" id="KW-0326">Glycosidase</keyword>
<evidence type="ECO:0000256" key="3">
    <source>
        <dbReference type="ARBA" id="ARBA00022763"/>
    </source>
</evidence>
<dbReference type="InterPro" id="IPR010979">
    <property type="entry name" value="Ribosomal_uS13-like_H2TH"/>
</dbReference>
<accession>A0A6C0CM88</accession>
<dbReference type="GO" id="GO:0008270">
    <property type="term" value="F:zinc ion binding"/>
    <property type="evidence" value="ECO:0007669"/>
    <property type="project" value="InterPro"/>
</dbReference>
<dbReference type="InterPro" id="IPR035937">
    <property type="entry name" value="FPG_N"/>
</dbReference>
<dbReference type="GO" id="GO:0006284">
    <property type="term" value="P:base-excision repair"/>
    <property type="evidence" value="ECO:0007669"/>
    <property type="project" value="InterPro"/>
</dbReference>
<dbReference type="Pfam" id="PF01149">
    <property type="entry name" value="Fapy_DNA_glyco"/>
    <property type="match status" value="1"/>
</dbReference>
<evidence type="ECO:0000256" key="5">
    <source>
        <dbReference type="ARBA" id="ARBA00023125"/>
    </source>
</evidence>
<sequence length="288" mass="33222">MPEAPEIRVLADQLNKRLEGATIHKLYTPLRYTWELTYNNNVEINSRVLGVESYGKELYIHLENDHQIYIHLMMAGRISFDVPRINIFGGFLTDDIGKIEVDNYLDGLKLSKMHSIIEYTEAGAEGNAEIKRIFINDKTVLMKVNHYHKSDFVPSKAPDIFHTSVKQLLEFMNKRKRKNVTGFLMDQNIIAGIGNYLKCDILYRCKIYPHLSIGELSEAQKINLAKTMIDIPRESYEKGGSCDYMVDGKYISPVYNNKNVNQDSLNDAIKREKTKDGRFTYWVPTVQT</sequence>
<comment type="similarity">
    <text evidence="2">Belongs to the FPG family.</text>
</comment>
<dbReference type="InterPro" id="IPR012319">
    <property type="entry name" value="FPG_cat"/>
</dbReference>
<dbReference type="GO" id="GO:0003684">
    <property type="term" value="F:damaged DNA binding"/>
    <property type="evidence" value="ECO:0007669"/>
    <property type="project" value="InterPro"/>
</dbReference>
<dbReference type="SMART" id="SM01232">
    <property type="entry name" value="H2TH"/>
    <property type="match status" value="1"/>
</dbReference>
<dbReference type="Gene3D" id="1.10.8.50">
    <property type="match status" value="1"/>
</dbReference>
<evidence type="ECO:0000256" key="4">
    <source>
        <dbReference type="ARBA" id="ARBA00022801"/>
    </source>
</evidence>
<name>A0A6C0CM88_9ZZZZ</name>
<dbReference type="GO" id="GO:0016829">
    <property type="term" value="F:lyase activity"/>
    <property type="evidence" value="ECO:0007669"/>
    <property type="project" value="UniProtKB-KW"/>
</dbReference>